<feature type="coiled-coil region" evidence="1">
    <location>
        <begin position="19"/>
        <end position="50"/>
    </location>
</feature>
<gene>
    <name evidence="4" type="ORF">OEZ85_009218</name>
</gene>
<dbReference type="Gene3D" id="3.90.1410.10">
    <property type="entry name" value="set domain protein methyltransferase, domain 1"/>
    <property type="match status" value="1"/>
</dbReference>
<dbReference type="InterPro" id="IPR050600">
    <property type="entry name" value="SETD3_SETD6_MTase"/>
</dbReference>
<proteinExistence type="predicted"/>
<feature type="region of interest" description="Disordered" evidence="2">
    <location>
        <begin position="164"/>
        <end position="188"/>
    </location>
</feature>
<reference evidence="4 5" key="1">
    <citation type="submission" date="2023-05" db="EMBL/GenBank/DDBJ databases">
        <title>A 100% complete, gapless, phased diploid assembly of the Scenedesmus obliquus UTEX 3031 genome.</title>
        <authorList>
            <person name="Biondi T.C."/>
            <person name="Hanschen E.R."/>
            <person name="Kwon T."/>
            <person name="Eng W."/>
            <person name="Kruse C.P.S."/>
            <person name="Koehler S.I."/>
            <person name="Kunde Y."/>
            <person name="Gleasner C.D."/>
            <person name="You Mak K.T."/>
            <person name="Polle J."/>
            <person name="Hovde B.T."/>
            <person name="Starkenburg S.R."/>
        </authorList>
    </citation>
    <scope>NUCLEOTIDE SEQUENCE [LARGE SCALE GENOMIC DNA]</scope>
    <source>
        <strain evidence="4 5">DOE0152z</strain>
    </source>
</reference>
<evidence type="ECO:0000313" key="4">
    <source>
        <dbReference type="EMBL" id="WIA17701.1"/>
    </source>
</evidence>
<sequence>MDVAKRLQFDTTETLAGANQDALNVLQQAVQELSAAAKQKQAQMLELAKQTAEQGIGDNDLKRLKRQFDSNKATYVNIDQKERFMKGLYGLELDIEQLTAAKDQHEQQLEREAEALRSLKAQNEQARAKLGSTAGSISQLYGLVEQTTAATASQLEATSAVLQQAASSSKPAEDAAAEPGPEQAEAQALVEAEAAEAKELERSIAAAEAELSELEARAAAGRQELTALRSEVERLELLASDRVKAADADSHTRSKAQWCEDLLALRSQLSGLSVLSSSSEEVVLGICLKLPTARQPAADAAGAAAAAVPIREVQHELQLQLLPSGSGSGVLLSDARLSPAAGDVRAFLDAAADGSQVSLSHLVCEVRGRLLSYWSRQALVEAAAEVYPPCSSSRGPPHVRVALPNQVEVEVLVPFGWPCSSSEALQLVELACPQLQPTTAAALVDSINSNSALLQGGGLLGLLRAAAEAAEAALLDAEAASLALEVQPAHVVAEPLQQGQPAYDAATAAATAGVLPEELYPTSDVFVGNNSAVDELALLQQLTTQQKLAAVQQLMQWLLANQAEVNVAAAEAGPGAGLGLFAARDVAKGEVLLSLPTDLAFSRKAQGVMDFVLDYALDVADPHSPRVLMWATLPHPHELRHLLNFPPAYLPLLQHPQLEDWIGRGLHHDLSMFYRLHADTLAAAGLSYDHLVHVMGLLGTRIFNKPEADGTSSTFYALPLLDMANHDNTCPHFNRFEPCAFDSSRECVYFTAGADVAVGSEVCFYYGHLLPDRALLEYGYLPQQQQQQQQQQQGVPQLSGIDRHDADFEIHPLPKLVAEPQPFAGRNAAEVAARIEELQQLSAVLVAGDADAADIAAQGAAQGDESGAFLQQLLAWRLQRHQAVAAEIQRLQAELLQIN</sequence>
<evidence type="ECO:0000256" key="1">
    <source>
        <dbReference type="SAM" id="Coils"/>
    </source>
</evidence>
<evidence type="ECO:0000256" key="2">
    <source>
        <dbReference type="SAM" id="MobiDB-lite"/>
    </source>
</evidence>
<feature type="coiled-coil region" evidence="1">
    <location>
        <begin position="88"/>
        <end position="129"/>
    </location>
</feature>
<protein>
    <recommendedName>
        <fullName evidence="3">SET domain-containing protein</fullName>
    </recommendedName>
</protein>
<evidence type="ECO:0000313" key="5">
    <source>
        <dbReference type="Proteomes" id="UP001244341"/>
    </source>
</evidence>
<name>A0ABY8UC80_TETOB</name>
<keyword evidence="1" id="KW-0175">Coiled coil</keyword>
<dbReference type="PROSITE" id="PS50280">
    <property type="entry name" value="SET"/>
    <property type="match status" value="1"/>
</dbReference>
<feature type="domain" description="SET" evidence="3">
    <location>
        <begin position="563"/>
        <end position="767"/>
    </location>
</feature>
<keyword evidence="5" id="KW-1185">Reference proteome</keyword>
<dbReference type="CDD" id="cd10527">
    <property type="entry name" value="SET_LSMT"/>
    <property type="match status" value="1"/>
</dbReference>
<dbReference type="InterPro" id="IPR046341">
    <property type="entry name" value="SET_dom_sf"/>
</dbReference>
<dbReference type="SUPFAM" id="SSF82199">
    <property type="entry name" value="SET domain"/>
    <property type="match status" value="1"/>
</dbReference>
<dbReference type="PANTHER" id="PTHR13271">
    <property type="entry name" value="UNCHARACTERIZED PUTATIVE METHYLTRANSFERASE"/>
    <property type="match status" value="1"/>
</dbReference>
<feature type="compositionally biased region" description="Low complexity" evidence="2">
    <location>
        <begin position="177"/>
        <end position="188"/>
    </location>
</feature>
<dbReference type="EMBL" id="CP126216">
    <property type="protein sequence ID" value="WIA17701.1"/>
    <property type="molecule type" value="Genomic_DNA"/>
</dbReference>
<dbReference type="Pfam" id="PF00856">
    <property type="entry name" value="SET"/>
    <property type="match status" value="1"/>
</dbReference>
<dbReference type="Proteomes" id="UP001244341">
    <property type="component" value="Chromosome 9b"/>
</dbReference>
<organism evidence="4 5">
    <name type="scientific">Tetradesmus obliquus</name>
    <name type="common">Green alga</name>
    <name type="synonym">Acutodesmus obliquus</name>
    <dbReference type="NCBI Taxonomy" id="3088"/>
    <lineage>
        <taxon>Eukaryota</taxon>
        <taxon>Viridiplantae</taxon>
        <taxon>Chlorophyta</taxon>
        <taxon>core chlorophytes</taxon>
        <taxon>Chlorophyceae</taxon>
        <taxon>CS clade</taxon>
        <taxon>Sphaeropleales</taxon>
        <taxon>Scenedesmaceae</taxon>
        <taxon>Tetradesmus</taxon>
    </lineage>
</organism>
<dbReference type="InterPro" id="IPR001214">
    <property type="entry name" value="SET_dom"/>
</dbReference>
<evidence type="ECO:0000259" key="3">
    <source>
        <dbReference type="PROSITE" id="PS50280"/>
    </source>
</evidence>
<accession>A0ABY8UC80</accession>